<evidence type="ECO:0000313" key="3">
    <source>
        <dbReference type="Proteomes" id="UP001595841"/>
    </source>
</evidence>
<keyword evidence="1" id="KW-0472">Membrane</keyword>
<dbReference type="EMBL" id="JBHSCL010000004">
    <property type="protein sequence ID" value="MFC4219453.1"/>
    <property type="molecule type" value="Genomic_DNA"/>
</dbReference>
<protein>
    <submittedName>
        <fullName evidence="2">Uncharacterized protein</fullName>
    </submittedName>
</protein>
<evidence type="ECO:0000256" key="1">
    <source>
        <dbReference type="SAM" id="Phobius"/>
    </source>
</evidence>
<sequence length="230" mass="27940">MIEEILETLNTDFIILPFYLITWLIAVIQYRTYYDTILKYHPIYLMYTLLTELLGYLVKYTDSFQLVSDDRYHWYNVIIYNIYSVVTYMYFFYIYWNVLSSEKHKKWVTYGGCMSMASFLISLFFQNPNYSHLYIAELISALILLSVIALYFKEKFEWHSFKSLRYNLMFWTSVGLGIFYAYFPFTLLFLYLGPDLYTKLHLHDWLIALIFVLYGTFLVGVLFHRRRDFQ</sequence>
<dbReference type="RefSeq" id="WP_379762837.1">
    <property type="nucleotide sequence ID" value="NZ_JBHSCL010000004.1"/>
</dbReference>
<keyword evidence="3" id="KW-1185">Reference proteome</keyword>
<proteinExistence type="predicted"/>
<name>A0ABV8PHF7_9FLAO</name>
<organism evidence="2 3">
    <name type="scientific">Flagellimonas marina</name>
    <dbReference type="NCBI Taxonomy" id="1775168"/>
    <lineage>
        <taxon>Bacteria</taxon>
        <taxon>Pseudomonadati</taxon>
        <taxon>Bacteroidota</taxon>
        <taxon>Flavobacteriia</taxon>
        <taxon>Flavobacteriales</taxon>
        <taxon>Flavobacteriaceae</taxon>
        <taxon>Flagellimonas</taxon>
    </lineage>
</organism>
<comment type="caution">
    <text evidence="2">The sequence shown here is derived from an EMBL/GenBank/DDBJ whole genome shotgun (WGS) entry which is preliminary data.</text>
</comment>
<accession>A0ABV8PHF7</accession>
<evidence type="ECO:0000313" key="2">
    <source>
        <dbReference type="EMBL" id="MFC4219453.1"/>
    </source>
</evidence>
<feature type="transmembrane region" description="Helical" evidence="1">
    <location>
        <begin position="13"/>
        <end position="30"/>
    </location>
</feature>
<dbReference type="Proteomes" id="UP001595841">
    <property type="component" value="Unassembled WGS sequence"/>
</dbReference>
<feature type="transmembrane region" description="Helical" evidence="1">
    <location>
        <begin position="42"/>
        <end position="60"/>
    </location>
</feature>
<feature type="transmembrane region" description="Helical" evidence="1">
    <location>
        <begin position="72"/>
        <end position="95"/>
    </location>
</feature>
<feature type="transmembrane region" description="Helical" evidence="1">
    <location>
        <begin position="205"/>
        <end position="223"/>
    </location>
</feature>
<feature type="transmembrane region" description="Helical" evidence="1">
    <location>
        <begin position="131"/>
        <end position="152"/>
    </location>
</feature>
<feature type="transmembrane region" description="Helical" evidence="1">
    <location>
        <begin position="107"/>
        <end position="125"/>
    </location>
</feature>
<keyword evidence="1" id="KW-0812">Transmembrane</keyword>
<reference evidence="3" key="1">
    <citation type="journal article" date="2019" name="Int. J. Syst. Evol. Microbiol.">
        <title>The Global Catalogue of Microorganisms (GCM) 10K type strain sequencing project: providing services to taxonomists for standard genome sequencing and annotation.</title>
        <authorList>
            <consortium name="The Broad Institute Genomics Platform"/>
            <consortium name="The Broad Institute Genome Sequencing Center for Infectious Disease"/>
            <person name="Wu L."/>
            <person name="Ma J."/>
        </authorList>
    </citation>
    <scope>NUCLEOTIDE SEQUENCE [LARGE SCALE GENOMIC DNA]</scope>
    <source>
        <strain evidence="3">CGMCC 1.15774</strain>
    </source>
</reference>
<gene>
    <name evidence="2" type="ORF">ACFOWS_04890</name>
</gene>
<keyword evidence="1" id="KW-1133">Transmembrane helix</keyword>
<feature type="transmembrane region" description="Helical" evidence="1">
    <location>
        <begin position="164"/>
        <end position="185"/>
    </location>
</feature>